<keyword evidence="1" id="KW-1133">Transmembrane helix</keyword>
<sequence>MENLNLEEMVYLITNIGFPMAVCVILLRYVLQTIGSRLDKLDSSLLRLNRSIRELDAEAKAKHTASERKKEE</sequence>
<evidence type="ECO:0000256" key="1">
    <source>
        <dbReference type="SAM" id="Phobius"/>
    </source>
</evidence>
<keyword evidence="1" id="KW-0812">Transmembrane</keyword>
<evidence type="ECO:0008006" key="4">
    <source>
        <dbReference type="Google" id="ProtNLM"/>
    </source>
</evidence>
<dbReference type="RefSeq" id="WP_191802959.1">
    <property type="nucleotide sequence ID" value="NZ_JACSQL010000010.1"/>
</dbReference>
<accession>A0ABR8T3K6</accession>
<reference evidence="2 3" key="1">
    <citation type="submission" date="2020-08" db="EMBL/GenBank/DDBJ databases">
        <title>A Genomic Blueprint of the Chicken Gut Microbiome.</title>
        <authorList>
            <person name="Gilroy R."/>
            <person name="Ravi A."/>
            <person name="Getino M."/>
            <person name="Pursley I."/>
            <person name="Horton D.L."/>
            <person name="Alikhan N.-F."/>
            <person name="Baker D."/>
            <person name="Gharbi K."/>
            <person name="Hall N."/>
            <person name="Watson M."/>
            <person name="Adriaenssens E.M."/>
            <person name="Foster-Nyarko E."/>
            <person name="Jarju S."/>
            <person name="Secka A."/>
            <person name="Antonio M."/>
            <person name="Oren A."/>
            <person name="Chaudhuri R."/>
            <person name="La Ragione R.M."/>
            <person name="Hildebrand F."/>
            <person name="Pallen M.J."/>
        </authorList>
    </citation>
    <scope>NUCLEOTIDE SEQUENCE [LARGE SCALE GENOMIC DNA]</scope>
    <source>
        <strain evidence="2 3">Sa2BVA9</strain>
    </source>
</reference>
<keyword evidence="1" id="KW-0472">Membrane</keyword>
<evidence type="ECO:0000313" key="2">
    <source>
        <dbReference type="EMBL" id="MBD7970170.1"/>
    </source>
</evidence>
<comment type="caution">
    <text evidence="2">The sequence shown here is derived from an EMBL/GenBank/DDBJ whole genome shotgun (WGS) entry which is preliminary data.</text>
</comment>
<organism evidence="2 3">
    <name type="scientific">Paenibacillus gallinarum</name>
    <dbReference type="NCBI Taxonomy" id="2762232"/>
    <lineage>
        <taxon>Bacteria</taxon>
        <taxon>Bacillati</taxon>
        <taxon>Bacillota</taxon>
        <taxon>Bacilli</taxon>
        <taxon>Bacillales</taxon>
        <taxon>Paenibacillaceae</taxon>
        <taxon>Paenibacillus</taxon>
    </lineage>
</organism>
<proteinExistence type="predicted"/>
<gene>
    <name evidence="2" type="ORF">H9647_19080</name>
</gene>
<keyword evidence="3" id="KW-1185">Reference proteome</keyword>
<feature type="transmembrane region" description="Helical" evidence="1">
    <location>
        <begin position="12"/>
        <end position="31"/>
    </location>
</feature>
<protein>
    <recommendedName>
        <fullName evidence="4">YvrJ family protein</fullName>
    </recommendedName>
</protein>
<name>A0ABR8T3K6_9BACL</name>
<evidence type="ECO:0000313" key="3">
    <source>
        <dbReference type="Proteomes" id="UP000608071"/>
    </source>
</evidence>
<dbReference type="Proteomes" id="UP000608071">
    <property type="component" value="Unassembled WGS sequence"/>
</dbReference>
<dbReference type="EMBL" id="JACSQL010000010">
    <property type="protein sequence ID" value="MBD7970170.1"/>
    <property type="molecule type" value="Genomic_DNA"/>
</dbReference>